<dbReference type="SUPFAM" id="SSF55729">
    <property type="entry name" value="Acyl-CoA N-acyltransferases (Nat)"/>
    <property type="match status" value="1"/>
</dbReference>
<dbReference type="Gene3D" id="3.40.630.30">
    <property type="match status" value="1"/>
</dbReference>
<protein>
    <submittedName>
        <fullName evidence="5">Ribosomal-protein-alanine N-acetyltransferase</fullName>
    </submittedName>
</protein>
<proteinExistence type="predicted"/>
<dbReference type="NCBIfam" id="TIGR01575">
    <property type="entry name" value="rimI"/>
    <property type="match status" value="1"/>
</dbReference>
<keyword evidence="1 5" id="KW-0808">Transferase</keyword>
<evidence type="ECO:0000313" key="6">
    <source>
        <dbReference type="Proteomes" id="UP000237846"/>
    </source>
</evidence>
<keyword evidence="6" id="KW-1185">Reference proteome</keyword>
<gene>
    <name evidence="5" type="ORF">CLV72_103639</name>
</gene>
<dbReference type="EMBL" id="PVZC01000003">
    <property type="protein sequence ID" value="PRY00029.1"/>
    <property type="molecule type" value="Genomic_DNA"/>
</dbReference>
<dbReference type="Pfam" id="PF00583">
    <property type="entry name" value="Acetyltransf_1"/>
    <property type="match status" value="1"/>
</dbReference>
<dbReference type="GO" id="GO:0008080">
    <property type="term" value="F:N-acetyltransferase activity"/>
    <property type="evidence" value="ECO:0007669"/>
    <property type="project" value="InterPro"/>
</dbReference>
<dbReference type="PROSITE" id="PS51186">
    <property type="entry name" value="GNAT"/>
    <property type="match status" value="1"/>
</dbReference>
<keyword evidence="2" id="KW-0012">Acyltransferase</keyword>
<feature type="region of interest" description="Disordered" evidence="3">
    <location>
        <begin position="148"/>
        <end position="173"/>
    </location>
</feature>
<comment type="caution">
    <text evidence="5">The sequence shown here is derived from an EMBL/GenBank/DDBJ whole genome shotgun (WGS) entry which is preliminary data.</text>
</comment>
<dbReference type="InterPro" id="IPR006464">
    <property type="entry name" value="AcTrfase_RimI/Ard1"/>
</dbReference>
<dbReference type="AlphaFoldDB" id="A0A2T0Q8A8"/>
<evidence type="ECO:0000256" key="1">
    <source>
        <dbReference type="ARBA" id="ARBA00022679"/>
    </source>
</evidence>
<evidence type="ECO:0000259" key="4">
    <source>
        <dbReference type="PROSITE" id="PS51186"/>
    </source>
</evidence>
<dbReference type="CDD" id="cd04301">
    <property type="entry name" value="NAT_SF"/>
    <property type="match status" value="1"/>
</dbReference>
<sequence length="173" mass="18913">MTAEPAPPRLRPMEPADLPAVLDLERRLFPGDPWSRRMFLDELAQPSRYYLVAEQAGRPAGYAGLLAAGEQGDVQTLAVEPGLWGRGIGRALLDALFAEAGRRGVRDLFLEVRADNDRARALYTRLGFTQVGLRRRYYRDRADAITMHRPHPAPAAGRAGSGGAPEPGTEGKP</sequence>
<organism evidence="5 6">
    <name type="scientific">Allonocardiopsis opalescens</name>
    <dbReference type="NCBI Taxonomy" id="1144618"/>
    <lineage>
        <taxon>Bacteria</taxon>
        <taxon>Bacillati</taxon>
        <taxon>Actinomycetota</taxon>
        <taxon>Actinomycetes</taxon>
        <taxon>Streptosporangiales</taxon>
        <taxon>Allonocardiopsis</taxon>
    </lineage>
</organism>
<dbReference type="InterPro" id="IPR050832">
    <property type="entry name" value="Bact_Acetyltransf"/>
</dbReference>
<reference evidence="5 6" key="1">
    <citation type="submission" date="2018-03" db="EMBL/GenBank/DDBJ databases">
        <title>Genomic Encyclopedia of Archaeal and Bacterial Type Strains, Phase II (KMG-II): from individual species to whole genera.</title>
        <authorList>
            <person name="Goeker M."/>
        </authorList>
    </citation>
    <scope>NUCLEOTIDE SEQUENCE [LARGE SCALE GENOMIC DNA]</scope>
    <source>
        <strain evidence="5 6">DSM 45601</strain>
    </source>
</reference>
<dbReference type="InterPro" id="IPR000182">
    <property type="entry name" value="GNAT_dom"/>
</dbReference>
<dbReference type="InterPro" id="IPR016181">
    <property type="entry name" value="Acyl_CoA_acyltransferase"/>
</dbReference>
<evidence type="ECO:0000313" key="5">
    <source>
        <dbReference type="EMBL" id="PRY00029.1"/>
    </source>
</evidence>
<accession>A0A2T0Q8A8</accession>
<feature type="domain" description="N-acetyltransferase" evidence="4">
    <location>
        <begin position="8"/>
        <end position="152"/>
    </location>
</feature>
<evidence type="ECO:0000256" key="3">
    <source>
        <dbReference type="SAM" id="MobiDB-lite"/>
    </source>
</evidence>
<evidence type="ECO:0000256" key="2">
    <source>
        <dbReference type="ARBA" id="ARBA00023315"/>
    </source>
</evidence>
<dbReference type="Proteomes" id="UP000237846">
    <property type="component" value="Unassembled WGS sequence"/>
</dbReference>
<name>A0A2T0Q8A8_9ACTN</name>
<dbReference type="PANTHER" id="PTHR43877">
    <property type="entry name" value="AMINOALKYLPHOSPHONATE N-ACETYLTRANSFERASE-RELATED-RELATED"/>
    <property type="match status" value="1"/>
</dbReference>